<dbReference type="Pfam" id="PF11127">
    <property type="entry name" value="YgaP-like_TM"/>
    <property type="match status" value="1"/>
</dbReference>
<keyword evidence="1" id="KW-0812">Transmembrane</keyword>
<feature type="transmembrane region" description="Helical" evidence="1">
    <location>
        <begin position="7"/>
        <end position="25"/>
    </location>
</feature>
<dbReference type="OrthoDB" id="9799383at2"/>
<evidence type="ECO:0000259" key="2">
    <source>
        <dbReference type="Pfam" id="PF11127"/>
    </source>
</evidence>
<dbReference type="InterPro" id="IPR021309">
    <property type="entry name" value="YgaP-like_TM"/>
</dbReference>
<name>A0A1G4T2T0_9CAUL</name>
<sequence length="67" mass="7246">MTLDKAVMAFAGFVVLASLALGYFVNPLWYWLTAFAGANMFQAAFTGFCPAAMIFKKLGVKPGVSFK</sequence>
<keyword evidence="1" id="KW-1133">Transmembrane helix</keyword>
<keyword evidence="4" id="KW-1185">Reference proteome</keyword>
<dbReference type="Proteomes" id="UP000199150">
    <property type="component" value="Unassembled WGS sequence"/>
</dbReference>
<evidence type="ECO:0000313" key="3">
    <source>
        <dbReference type="EMBL" id="SCW75698.1"/>
    </source>
</evidence>
<feature type="domain" description="Inner membrane protein YgaP-like transmembrane" evidence="2">
    <location>
        <begin position="2"/>
        <end position="56"/>
    </location>
</feature>
<proteinExistence type="predicted"/>
<dbReference type="STRING" id="260084.SAMN02927928_3198"/>
<accession>A0A1G4T2T0</accession>
<evidence type="ECO:0000256" key="1">
    <source>
        <dbReference type="SAM" id="Phobius"/>
    </source>
</evidence>
<dbReference type="EMBL" id="FMTS01000006">
    <property type="protein sequence ID" value="SCW75698.1"/>
    <property type="molecule type" value="Genomic_DNA"/>
</dbReference>
<dbReference type="AlphaFoldDB" id="A0A1G4T2T0"/>
<organism evidence="3 4">
    <name type="scientific">Asticcacaulis taihuensis</name>
    <dbReference type="NCBI Taxonomy" id="260084"/>
    <lineage>
        <taxon>Bacteria</taxon>
        <taxon>Pseudomonadati</taxon>
        <taxon>Pseudomonadota</taxon>
        <taxon>Alphaproteobacteria</taxon>
        <taxon>Caulobacterales</taxon>
        <taxon>Caulobacteraceae</taxon>
        <taxon>Asticcacaulis</taxon>
    </lineage>
</organism>
<reference evidence="4" key="1">
    <citation type="submission" date="2016-10" db="EMBL/GenBank/DDBJ databases">
        <authorList>
            <person name="Varghese N."/>
            <person name="Submissions S."/>
        </authorList>
    </citation>
    <scope>NUCLEOTIDE SEQUENCE [LARGE SCALE GENOMIC DNA]</scope>
    <source>
        <strain evidence="4">CGMCC 1.3431</strain>
    </source>
</reference>
<protein>
    <recommendedName>
        <fullName evidence="2">Inner membrane protein YgaP-like transmembrane domain-containing protein</fullName>
    </recommendedName>
</protein>
<gene>
    <name evidence="3" type="ORF">SAMN02927928_3198</name>
</gene>
<dbReference type="Gene3D" id="6.10.140.1340">
    <property type="match status" value="1"/>
</dbReference>
<evidence type="ECO:0000313" key="4">
    <source>
        <dbReference type="Proteomes" id="UP000199150"/>
    </source>
</evidence>
<feature type="transmembrane region" description="Helical" evidence="1">
    <location>
        <begin position="31"/>
        <end position="55"/>
    </location>
</feature>
<dbReference type="RefSeq" id="WP_090650162.1">
    <property type="nucleotide sequence ID" value="NZ_CBCRYE010000005.1"/>
</dbReference>
<keyword evidence="1" id="KW-0472">Membrane</keyword>